<dbReference type="InterPro" id="IPR058627">
    <property type="entry name" value="MdtA-like_C"/>
</dbReference>
<comment type="similarity">
    <text evidence="2">Belongs to the membrane fusion protein (MFP) (TC 8.A.1) family.</text>
</comment>
<comment type="subcellular location">
    <subcellularLocation>
        <location evidence="1">Cell envelope</location>
    </subcellularLocation>
</comment>
<dbReference type="GO" id="GO:0030313">
    <property type="term" value="C:cell envelope"/>
    <property type="evidence" value="ECO:0007669"/>
    <property type="project" value="UniProtKB-SubCell"/>
</dbReference>
<dbReference type="PANTHER" id="PTHR32347">
    <property type="entry name" value="EFFLUX SYSTEM COMPONENT YKNX-RELATED"/>
    <property type="match status" value="1"/>
</dbReference>
<keyword evidence="8" id="KW-1185">Reference proteome</keyword>
<dbReference type="eggNOG" id="COG0845">
    <property type="taxonomic scope" value="Bacteria"/>
</dbReference>
<dbReference type="HOGENOM" id="CLU_378511_0_0_9"/>
<feature type="domain" description="Multidrug resistance protein MdtA-like C-terminal permuted SH3" evidence="6">
    <location>
        <begin position="522"/>
        <end position="579"/>
    </location>
</feature>
<dbReference type="InterPro" id="IPR058792">
    <property type="entry name" value="Beta-barrel_RND_2"/>
</dbReference>
<dbReference type="Pfam" id="PF25954">
    <property type="entry name" value="Beta-barrel_RND_2"/>
    <property type="match status" value="1"/>
</dbReference>
<evidence type="ECO:0000256" key="4">
    <source>
        <dbReference type="SAM" id="Coils"/>
    </source>
</evidence>
<feature type="coiled-coil region" evidence="4">
    <location>
        <begin position="112"/>
        <end position="139"/>
    </location>
</feature>
<evidence type="ECO:0000313" key="7">
    <source>
        <dbReference type="EMBL" id="AEG60776.1"/>
    </source>
</evidence>
<dbReference type="SUPFAM" id="SSF111369">
    <property type="entry name" value="HlyD-like secretion proteins"/>
    <property type="match status" value="2"/>
</dbReference>
<dbReference type="Gene3D" id="2.40.50.100">
    <property type="match status" value="2"/>
</dbReference>
<dbReference type="InterPro" id="IPR006143">
    <property type="entry name" value="RND_pump_MFP"/>
</dbReference>
<evidence type="ECO:0000256" key="2">
    <source>
        <dbReference type="ARBA" id="ARBA00009477"/>
    </source>
</evidence>
<gene>
    <name evidence="7" type="ordered locus">Desru_2548</name>
</gene>
<evidence type="ECO:0000259" key="5">
    <source>
        <dbReference type="Pfam" id="PF25954"/>
    </source>
</evidence>
<feature type="domain" description="CusB-like beta-barrel" evidence="5">
    <location>
        <begin position="442"/>
        <end position="517"/>
    </location>
</feature>
<dbReference type="InterPro" id="IPR050465">
    <property type="entry name" value="UPF0194_transport"/>
</dbReference>
<protein>
    <submittedName>
        <fullName evidence="7">Efflux transporter, RND family, MFP subunit</fullName>
    </submittedName>
</protein>
<dbReference type="Pfam" id="PF25967">
    <property type="entry name" value="RND-MFP_C"/>
    <property type="match status" value="1"/>
</dbReference>
<reference evidence="7 8" key="2">
    <citation type="journal article" date="2012" name="Stand. Genomic Sci.">
        <title>Complete genome sequence of the sulfate-reducing firmicute Desulfotomaculum ruminis type strain (DL(T)).</title>
        <authorList>
            <person name="Spring S."/>
            <person name="Visser M."/>
            <person name="Lu M."/>
            <person name="Copeland A."/>
            <person name="Lapidus A."/>
            <person name="Lucas S."/>
            <person name="Cheng J.F."/>
            <person name="Han C."/>
            <person name="Tapia R."/>
            <person name="Goodwin L.A."/>
            <person name="Pitluck S."/>
            <person name="Ivanova N."/>
            <person name="Land M."/>
            <person name="Hauser L."/>
            <person name="Larimer F."/>
            <person name="Rohde M."/>
            <person name="Goker M."/>
            <person name="Detter J.C."/>
            <person name="Kyrpides N.C."/>
            <person name="Woyke T."/>
            <person name="Schaap P.J."/>
            <person name="Plugge C.M."/>
            <person name="Muyzer G."/>
            <person name="Kuever J."/>
            <person name="Pereira I.A."/>
            <person name="Parshina S.N."/>
            <person name="Bernier-Latmani R."/>
            <person name="Stams A.J."/>
            <person name="Klenk H.P."/>
        </authorList>
    </citation>
    <scope>NUCLEOTIDE SEQUENCE [LARGE SCALE GENOMIC DNA]</scope>
    <source>
        <strain evidence="8">ATCC 23193 / DSM 2154 / NCIB 8452 / DL</strain>
    </source>
</reference>
<evidence type="ECO:0000256" key="1">
    <source>
        <dbReference type="ARBA" id="ARBA00004196"/>
    </source>
</evidence>
<sequence length="600" mass="64102">MNFFGQKLRNSFRNKSKPLLSLLAVLLIVGILYEFNARESIKNANASTQFQVVTRGDITEKISASGTVQSPTQVKLSFVAGNTGRLSSIKVKIGSTVQTGDVLATLDDRTARAQLTTARANLESAIAKLNQAKQGATSETIAVQQTNAEKARVALEGAKKAYENQLVLYNDRTQARQQVVHAESQLEQAQIQLRSAKAGLASAQSKLDASRELASLEAVEAARANLEAAESQYINALQDQKAAQDTLTTALNQTPPPENVSELKNTAEAAQSALNQAEATRTKARKQLTDLSGQANDYAVSQAEAARDQAQAAVEQAENTLRTAQGSLELAKESYANRSQDKAQLDQVKNQMDQAQATYNTAVAQLNQTLAPADRESIRIAQAAVDQARVQVQQQEIALDNLILKAPMDGIIAQINGNIGELTSAGQPVIVMNDSNAHTLQVMAQISQNDVTKIMPGQSADITTTAVQGKNFKGTVLVVYPEAITQNGVTNYSVLLSVENSAGQLKPGMTTNVSINTGTHKNVLYVPMAALKELNGSDGVYLAHKDGELRFQPVTIGLFGLDKVEIIAGLQEGDQVAVSLTNDSGKKSFSLWGGFGGGNR</sequence>
<evidence type="ECO:0000256" key="3">
    <source>
        <dbReference type="ARBA" id="ARBA00023054"/>
    </source>
</evidence>
<dbReference type="AlphaFoldDB" id="F6DPT7"/>
<dbReference type="KEGG" id="dru:Desru_2548"/>
<evidence type="ECO:0000313" key="8">
    <source>
        <dbReference type="Proteomes" id="UP000009234"/>
    </source>
</evidence>
<dbReference type="EMBL" id="CP002780">
    <property type="protein sequence ID" value="AEG60776.1"/>
    <property type="molecule type" value="Genomic_DNA"/>
</dbReference>
<reference evidence="8" key="1">
    <citation type="submission" date="2011-05" db="EMBL/GenBank/DDBJ databases">
        <title>Complete sequence of Desulfotomaculum ruminis DSM 2154.</title>
        <authorList>
            <person name="Lucas S."/>
            <person name="Copeland A."/>
            <person name="Lapidus A."/>
            <person name="Cheng J.-F."/>
            <person name="Goodwin L."/>
            <person name="Pitluck S."/>
            <person name="Lu M."/>
            <person name="Detter J.C."/>
            <person name="Han C."/>
            <person name="Tapia R."/>
            <person name="Land M."/>
            <person name="Hauser L."/>
            <person name="Kyrpides N."/>
            <person name="Ivanova N."/>
            <person name="Mikhailova N."/>
            <person name="Pagani I."/>
            <person name="Stams A.J.M."/>
            <person name="Plugge C.M."/>
            <person name="Muyzer G."/>
            <person name="Kuever J."/>
            <person name="Parshina S.N."/>
            <person name="Ivanova A.E."/>
            <person name="Nazina T.N."/>
            <person name="Brambilla E."/>
            <person name="Spring S."/>
            <person name="Klenk H.-P."/>
            <person name="Woyke T."/>
        </authorList>
    </citation>
    <scope>NUCLEOTIDE SEQUENCE [LARGE SCALE GENOMIC DNA]</scope>
    <source>
        <strain evidence="8">ATCC 23193 / DSM 2154 / NCIB 8452 / DL</strain>
    </source>
</reference>
<keyword evidence="3 4" id="KW-0175">Coiled coil</keyword>
<dbReference type="Gene3D" id="2.40.420.20">
    <property type="match status" value="1"/>
</dbReference>
<dbReference type="RefSeq" id="WP_013842532.1">
    <property type="nucleotide sequence ID" value="NC_015589.1"/>
</dbReference>
<dbReference type="GO" id="GO:0022857">
    <property type="term" value="F:transmembrane transporter activity"/>
    <property type="evidence" value="ECO:0007669"/>
    <property type="project" value="InterPro"/>
</dbReference>
<organism evidence="7 8">
    <name type="scientific">Desulforamulus ruminis (strain ATCC 23193 / DSM 2154 / NCIMB 8452 / DL)</name>
    <name type="common">Desulfotomaculum ruminis</name>
    <dbReference type="NCBI Taxonomy" id="696281"/>
    <lineage>
        <taxon>Bacteria</taxon>
        <taxon>Bacillati</taxon>
        <taxon>Bacillota</taxon>
        <taxon>Clostridia</taxon>
        <taxon>Eubacteriales</taxon>
        <taxon>Peptococcaceae</taxon>
        <taxon>Desulforamulus</taxon>
    </lineage>
</organism>
<dbReference type="STRING" id="696281.Desru_2548"/>
<dbReference type="Gene3D" id="1.10.287.470">
    <property type="entry name" value="Helix hairpin bin"/>
    <property type="match status" value="1"/>
</dbReference>
<feature type="coiled-coil region" evidence="4">
    <location>
        <begin position="172"/>
        <end position="405"/>
    </location>
</feature>
<dbReference type="GO" id="GO:0016020">
    <property type="term" value="C:membrane"/>
    <property type="evidence" value="ECO:0007669"/>
    <property type="project" value="InterPro"/>
</dbReference>
<evidence type="ECO:0000259" key="6">
    <source>
        <dbReference type="Pfam" id="PF25967"/>
    </source>
</evidence>
<proteinExistence type="inferred from homology"/>
<dbReference type="Proteomes" id="UP000009234">
    <property type="component" value="Chromosome"/>
</dbReference>
<dbReference type="Gene3D" id="2.40.30.170">
    <property type="match status" value="1"/>
</dbReference>
<name>F6DPT7_DESRL</name>
<dbReference type="OrthoDB" id="85226at2"/>
<dbReference type="NCBIfam" id="TIGR01730">
    <property type="entry name" value="RND_mfp"/>
    <property type="match status" value="1"/>
</dbReference>
<accession>F6DPT7</accession>